<proteinExistence type="predicted"/>
<dbReference type="InParanoid" id="A0A0C3DEI8"/>
<feature type="non-terminal residue" evidence="1">
    <location>
        <position position="111"/>
    </location>
</feature>
<dbReference type="OrthoDB" id="162969at2759"/>
<accession>A0A0C3DEI8</accession>
<organism evidence="1 2">
    <name type="scientific">Scleroderma citrinum Foug A</name>
    <dbReference type="NCBI Taxonomy" id="1036808"/>
    <lineage>
        <taxon>Eukaryota</taxon>
        <taxon>Fungi</taxon>
        <taxon>Dikarya</taxon>
        <taxon>Basidiomycota</taxon>
        <taxon>Agaricomycotina</taxon>
        <taxon>Agaricomycetes</taxon>
        <taxon>Agaricomycetidae</taxon>
        <taxon>Boletales</taxon>
        <taxon>Sclerodermatineae</taxon>
        <taxon>Sclerodermataceae</taxon>
        <taxon>Scleroderma</taxon>
    </lineage>
</organism>
<dbReference type="Proteomes" id="UP000053989">
    <property type="component" value="Unassembled WGS sequence"/>
</dbReference>
<sequence>MSITEFLNPAAEMHDLVEATENDIYEAVMDAKRVKDGLDADDDDLEKDVASAKPGPTHCEALQAVLTLQEYIGAINDPFVCKLEVMLTLFGWMTQAAVAQSMKDTKSMDYF</sequence>
<reference evidence="2" key="2">
    <citation type="submission" date="2015-01" db="EMBL/GenBank/DDBJ databases">
        <title>Evolutionary Origins and Diversification of the Mycorrhizal Mutualists.</title>
        <authorList>
            <consortium name="DOE Joint Genome Institute"/>
            <consortium name="Mycorrhizal Genomics Consortium"/>
            <person name="Kohler A."/>
            <person name="Kuo A."/>
            <person name="Nagy L.G."/>
            <person name="Floudas D."/>
            <person name="Copeland A."/>
            <person name="Barry K.W."/>
            <person name="Cichocki N."/>
            <person name="Veneault-Fourrey C."/>
            <person name="LaButti K."/>
            <person name="Lindquist E.A."/>
            <person name="Lipzen A."/>
            <person name="Lundell T."/>
            <person name="Morin E."/>
            <person name="Murat C."/>
            <person name="Riley R."/>
            <person name="Ohm R."/>
            <person name="Sun H."/>
            <person name="Tunlid A."/>
            <person name="Henrissat B."/>
            <person name="Grigoriev I.V."/>
            <person name="Hibbett D.S."/>
            <person name="Martin F."/>
        </authorList>
    </citation>
    <scope>NUCLEOTIDE SEQUENCE [LARGE SCALE GENOMIC DNA]</scope>
    <source>
        <strain evidence="2">Foug A</strain>
    </source>
</reference>
<dbReference type="AlphaFoldDB" id="A0A0C3DEI8"/>
<dbReference type="EMBL" id="KN822147">
    <property type="protein sequence ID" value="KIM54799.1"/>
    <property type="molecule type" value="Genomic_DNA"/>
</dbReference>
<reference evidence="1 2" key="1">
    <citation type="submission" date="2014-04" db="EMBL/GenBank/DDBJ databases">
        <authorList>
            <consortium name="DOE Joint Genome Institute"/>
            <person name="Kuo A."/>
            <person name="Kohler A."/>
            <person name="Nagy L.G."/>
            <person name="Floudas D."/>
            <person name="Copeland A."/>
            <person name="Barry K.W."/>
            <person name="Cichocki N."/>
            <person name="Veneault-Fourrey C."/>
            <person name="LaButti K."/>
            <person name="Lindquist E.A."/>
            <person name="Lipzen A."/>
            <person name="Lundell T."/>
            <person name="Morin E."/>
            <person name="Murat C."/>
            <person name="Sun H."/>
            <person name="Tunlid A."/>
            <person name="Henrissat B."/>
            <person name="Grigoriev I.V."/>
            <person name="Hibbett D.S."/>
            <person name="Martin F."/>
            <person name="Nordberg H.P."/>
            <person name="Cantor M.N."/>
            <person name="Hua S.X."/>
        </authorList>
    </citation>
    <scope>NUCLEOTIDE SEQUENCE [LARGE SCALE GENOMIC DNA]</scope>
    <source>
        <strain evidence="1 2">Foug A</strain>
    </source>
</reference>
<keyword evidence="2" id="KW-1185">Reference proteome</keyword>
<dbReference type="STRING" id="1036808.A0A0C3DEI8"/>
<protein>
    <submittedName>
        <fullName evidence="1">Uncharacterized protein</fullName>
    </submittedName>
</protein>
<gene>
    <name evidence="1" type="ORF">SCLCIDRAFT_64868</name>
</gene>
<evidence type="ECO:0000313" key="2">
    <source>
        <dbReference type="Proteomes" id="UP000053989"/>
    </source>
</evidence>
<name>A0A0C3DEI8_9AGAM</name>
<dbReference type="HOGENOM" id="CLU_156048_0_0_1"/>
<evidence type="ECO:0000313" key="1">
    <source>
        <dbReference type="EMBL" id="KIM54799.1"/>
    </source>
</evidence>